<dbReference type="Pfam" id="PF00078">
    <property type="entry name" value="RVT_1"/>
    <property type="match status" value="1"/>
</dbReference>
<name>B4SEB7_PELPB</name>
<dbReference type="InterPro" id="IPR051083">
    <property type="entry name" value="GrpII_Intron_Splice-Mob/Def"/>
</dbReference>
<dbReference type="SUPFAM" id="SSF56672">
    <property type="entry name" value="DNA/RNA polymerases"/>
    <property type="match status" value="1"/>
</dbReference>
<dbReference type="PANTHER" id="PTHR34047">
    <property type="entry name" value="NUCLEAR INTRON MATURASE 1, MITOCHONDRIAL-RELATED"/>
    <property type="match status" value="1"/>
</dbReference>
<sequence length="344" mass="40550">MKRQGQLLEEIADLKNLYEAFYKAQKGKVSKHYVGAYKKQLPQNLQRLQQQLFSGEVETGGYHTFTIYDPKKRLICATPFSQRVLHHALMNVCHASFEKQQIVTSFASRPGKGTYAALDKAREYHRHFRWFLKLDVRKYFESIDHSILKQQLYRMFKDKNVLLMFDNIIDSYATEAGKSVPIGNLTSQYFANHYLLVADYYVKQRLCIPAYVRYMDDMVLWHHDKEALLEAGYRLQDYLARELRLQLKPFCLNESRKGLPFLGYLLFPGSVRLARRSKKRFIQKSWLYEGYLQTGRWSQKEFANHAMPMVACTEYANAREFRKNVYSAMVAIEENGHQSWVRTV</sequence>
<gene>
    <name evidence="3" type="ordered locus">Ppha_2342</name>
</gene>
<dbReference type="eggNOG" id="COG3344">
    <property type="taxonomic scope" value="Bacteria"/>
</dbReference>
<dbReference type="CDD" id="cd01646">
    <property type="entry name" value="RT_Bac_retron_I"/>
    <property type="match status" value="1"/>
</dbReference>
<evidence type="ECO:0000256" key="1">
    <source>
        <dbReference type="ARBA" id="ARBA00034120"/>
    </source>
</evidence>
<evidence type="ECO:0000313" key="4">
    <source>
        <dbReference type="Proteomes" id="UP000002724"/>
    </source>
</evidence>
<dbReference type="Proteomes" id="UP000002724">
    <property type="component" value="Chromosome"/>
</dbReference>
<dbReference type="AlphaFoldDB" id="B4SEB7"/>
<dbReference type="PROSITE" id="PS50878">
    <property type="entry name" value="RT_POL"/>
    <property type="match status" value="1"/>
</dbReference>
<dbReference type="InterPro" id="IPR000477">
    <property type="entry name" value="RT_dom"/>
</dbReference>
<proteinExistence type="inferred from homology"/>
<keyword evidence="3" id="KW-0808">Transferase</keyword>
<dbReference type="STRING" id="324925.Ppha_2342"/>
<evidence type="ECO:0000313" key="3">
    <source>
        <dbReference type="EMBL" id="ACF44536.1"/>
    </source>
</evidence>
<organism evidence="3 4">
    <name type="scientific">Pelodictyon phaeoclathratiforme (strain DSM 5477 / BU-1)</name>
    <dbReference type="NCBI Taxonomy" id="324925"/>
    <lineage>
        <taxon>Bacteria</taxon>
        <taxon>Pseudomonadati</taxon>
        <taxon>Chlorobiota</taxon>
        <taxon>Chlorobiia</taxon>
        <taxon>Chlorobiales</taxon>
        <taxon>Chlorobiaceae</taxon>
        <taxon>Chlorobium/Pelodictyon group</taxon>
        <taxon>Pelodictyon</taxon>
    </lineage>
</organism>
<dbReference type="InterPro" id="IPR043502">
    <property type="entry name" value="DNA/RNA_pol_sf"/>
</dbReference>
<keyword evidence="4" id="KW-1185">Reference proteome</keyword>
<comment type="similarity">
    <text evidence="1">Belongs to the bacterial reverse transcriptase family.</text>
</comment>
<accession>B4SEB7</accession>
<keyword evidence="3" id="KW-0695">RNA-directed DNA polymerase</keyword>
<dbReference type="GO" id="GO:0003964">
    <property type="term" value="F:RNA-directed DNA polymerase activity"/>
    <property type="evidence" value="ECO:0007669"/>
    <property type="project" value="UniProtKB-KW"/>
</dbReference>
<dbReference type="RefSeq" id="WP_012509011.1">
    <property type="nucleotide sequence ID" value="NC_011060.1"/>
</dbReference>
<dbReference type="EMBL" id="CP001110">
    <property type="protein sequence ID" value="ACF44536.1"/>
    <property type="molecule type" value="Genomic_DNA"/>
</dbReference>
<dbReference type="HOGENOM" id="CLU_013584_0_0_10"/>
<dbReference type="OrthoDB" id="9780724at2"/>
<keyword evidence="3" id="KW-0548">Nucleotidyltransferase</keyword>
<evidence type="ECO:0000259" key="2">
    <source>
        <dbReference type="PROSITE" id="PS50878"/>
    </source>
</evidence>
<feature type="domain" description="Reverse transcriptase" evidence="2">
    <location>
        <begin position="1"/>
        <end position="266"/>
    </location>
</feature>
<reference evidence="3 4" key="1">
    <citation type="submission" date="2008-06" db="EMBL/GenBank/DDBJ databases">
        <title>Complete sequence of Pelodictyon phaeoclathratiforme BU-1.</title>
        <authorList>
            <consortium name="US DOE Joint Genome Institute"/>
            <person name="Lucas S."/>
            <person name="Copeland A."/>
            <person name="Lapidus A."/>
            <person name="Glavina del Rio T."/>
            <person name="Dalin E."/>
            <person name="Tice H."/>
            <person name="Bruce D."/>
            <person name="Goodwin L."/>
            <person name="Pitluck S."/>
            <person name="Schmutz J."/>
            <person name="Larimer F."/>
            <person name="Land M."/>
            <person name="Hauser L."/>
            <person name="Kyrpides N."/>
            <person name="Mikhailova N."/>
            <person name="Liu Z."/>
            <person name="Li T."/>
            <person name="Zhao F."/>
            <person name="Overmann J."/>
            <person name="Bryant D.A."/>
            <person name="Richardson P."/>
        </authorList>
    </citation>
    <scope>NUCLEOTIDE SEQUENCE [LARGE SCALE GENOMIC DNA]</scope>
    <source>
        <strain evidence="4">DSM 5477 / BU-1</strain>
    </source>
</reference>
<dbReference type="KEGG" id="pph:Ppha_2342"/>
<protein>
    <submittedName>
        <fullName evidence="3">Reverse transcriptase family protein</fullName>
    </submittedName>
</protein>
<dbReference type="PANTHER" id="PTHR34047:SF8">
    <property type="entry name" value="PROTEIN YKFC"/>
    <property type="match status" value="1"/>
</dbReference>